<organism evidence="11 12">
    <name type="scientific">Massilia niabensis</name>
    <dbReference type="NCBI Taxonomy" id="544910"/>
    <lineage>
        <taxon>Bacteria</taxon>
        <taxon>Pseudomonadati</taxon>
        <taxon>Pseudomonadota</taxon>
        <taxon>Betaproteobacteria</taxon>
        <taxon>Burkholderiales</taxon>
        <taxon>Oxalobacteraceae</taxon>
        <taxon>Telluria group</taxon>
        <taxon>Massilia</taxon>
    </lineage>
</organism>
<dbReference type="EMBL" id="JBHSMU010000016">
    <property type="protein sequence ID" value="MFC5462568.1"/>
    <property type="molecule type" value="Genomic_DNA"/>
</dbReference>
<keyword evidence="4" id="KW-0418">Kinase</keyword>
<dbReference type="Pfam" id="PF00288">
    <property type="entry name" value="GHMP_kinases_N"/>
    <property type="match status" value="1"/>
</dbReference>
<feature type="domain" description="GHMP kinase C-terminal" evidence="9">
    <location>
        <begin position="270"/>
        <end position="341"/>
    </location>
</feature>
<proteinExistence type="inferred from homology"/>
<dbReference type="PANTHER" id="PTHR10457:SF7">
    <property type="entry name" value="GALACTOKINASE-RELATED"/>
    <property type="match status" value="1"/>
</dbReference>
<evidence type="ECO:0000259" key="9">
    <source>
        <dbReference type="Pfam" id="PF08544"/>
    </source>
</evidence>
<keyword evidence="3" id="KW-0547">Nucleotide-binding</keyword>
<evidence type="ECO:0000313" key="11">
    <source>
        <dbReference type="EMBL" id="MFC5462568.1"/>
    </source>
</evidence>
<comment type="similarity">
    <text evidence="1">Belongs to the GHMP kinase family. GalK subfamily.</text>
</comment>
<evidence type="ECO:0000259" key="10">
    <source>
        <dbReference type="Pfam" id="PF10509"/>
    </source>
</evidence>
<dbReference type="Gene3D" id="3.30.230.10">
    <property type="match status" value="1"/>
</dbReference>
<dbReference type="Gene3D" id="3.30.70.890">
    <property type="entry name" value="GHMP kinase, C-terminal domain"/>
    <property type="match status" value="1"/>
</dbReference>
<feature type="domain" description="GHMP kinase N-terminal" evidence="8">
    <location>
        <begin position="83"/>
        <end position="168"/>
    </location>
</feature>
<gene>
    <name evidence="11" type="primary">galK</name>
    <name evidence="11" type="ORF">ACFPN5_22410</name>
</gene>
<evidence type="ECO:0000256" key="3">
    <source>
        <dbReference type="ARBA" id="ARBA00022741"/>
    </source>
</evidence>
<keyword evidence="6" id="KW-0299">Galactose metabolism</keyword>
<keyword evidence="2 11" id="KW-0808">Transferase</keyword>
<dbReference type="PRINTS" id="PR00473">
    <property type="entry name" value="GALCTOKINASE"/>
</dbReference>
<dbReference type="InterPro" id="IPR036554">
    <property type="entry name" value="GHMP_kinase_C_sf"/>
</dbReference>
<dbReference type="NCBIfam" id="TIGR00131">
    <property type="entry name" value="gal_kin"/>
    <property type="match status" value="1"/>
</dbReference>
<feature type="domain" description="Galactokinase N-terminal" evidence="10">
    <location>
        <begin position="7"/>
        <end position="51"/>
    </location>
</feature>
<dbReference type="InterPro" id="IPR013750">
    <property type="entry name" value="GHMP_kinase_C_dom"/>
</dbReference>
<dbReference type="InterPro" id="IPR020568">
    <property type="entry name" value="Ribosomal_Su5_D2-typ_SF"/>
</dbReference>
<keyword evidence="6" id="KW-0119">Carbohydrate metabolism</keyword>
<dbReference type="InterPro" id="IPR006203">
    <property type="entry name" value="GHMP_knse_ATP-bd_CS"/>
</dbReference>
<dbReference type="SUPFAM" id="SSF55060">
    <property type="entry name" value="GHMP Kinase, C-terminal domain"/>
    <property type="match status" value="1"/>
</dbReference>
<evidence type="ECO:0000256" key="2">
    <source>
        <dbReference type="ARBA" id="ARBA00022679"/>
    </source>
</evidence>
<dbReference type="SUPFAM" id="SSF54211">
    <property type="entry name" value="Ribosomal protein S5 domain 2-like"/>
    <property type="match status" value="1"/>
</dbReference>
<dbReference type="InterPro" id="IPR000705">
    <property type="entry name" value="Galactokinase"/>
</dbReference>
<evidence type="ECO:0000313" key="12">
    <source>
        <dbReference type="Proteomes" id="UP001596050"/>
    </source>
</evidence>
<dbReference type="PRINTS" id="PR00959">
    <property type="entry name" value="MEVGALKINASE"/>
</dbReference>
<evidence type="ECO:0000256" key="4">
    <source>
        <dbReference type="ARBA" id="ARBA00022777"/>
    </source>
</evidence>
<name>A0ABW0L9J8_9BURK</name>
<dbReference type="PIRSF" id="PIRSF000530">
    <property type="entry name" value="Galactokinase"/>
    <property type="match status" value="1"/>
</dbReference>
<dbReference type="EC" id="2.7.1.6" evidence="7"/>
<dbReference type="Proteomes" id="UP001596050">
    <property type="component" value="Unassembled WGS sequence"/>
</dbReference>
<sequence>MVTTDSFFGGAPEVHASAPGRVNLLGEHTDYNDGFMLPVATPQRTTVAMSRSGDGNFIFYSSTLDANVTFAPEGSAPSGFGSYIEGCIRLVEAEGVQVPPLRVWVSTDVPVGSGLSSSAALEVATLRALRELLGFELDDVKLARLAQRAEIEYARVNCGIMDQMASSLADESNMLFIDARSLEHRLAPLPEGVEIIVIDSGIARKLAGSKYNERRAECEEASRKLGVKALRDVKDPESVEALPEPLRRRARHVVQENLRVLEAAAGVPAERFGELMNASHFSLRDDYEVSIPELDELCELLRAQEGVVGARLTGAGFGGACVALCKTGLAERAAAAALDEYNRNGREGRILIPVPTERKENNESV</sequence>
<dbReference type="RefSeq" id="WP_379786049.1">
    <property type="nucleotide sequence ID" value="NZ_JBHSMU010000016.1"/>
</dbReference>
<evidence type="ECO:0000256" key="1">
    <source>
        <dbReference type="ARBA" id="ARBA00006566"/>
    </source>
</evidence>
<dbReference type="GO" id="GO:0004335">
    <property type="term" value="F:galactokinase activity"/>
    <property type="evidence" value="ECO:0007669"/>
    <property type="project" value="UniProtKB-EC"/>
</dbReference>
<dbReference type="PROSITE" id="PS00627">
    <property type="entry name" value="GHMP_KINASES_ATP"/>
    <property type="match status" value="1"/>
</dbReference>
<dbReference type="InterPro" id="IPR006206">
    <property type="entry name" value="Mevalonate/galactokinase"/>
</dbReference>
<dbReference type="InterPro" id="IPR019539">
    <property type="entry name" value="GalKase_N"/>
</dbReference>
<evidence type="ECO:0000256" key="5">
    <source>
        <dbReference type="ARBA" id="ARBA00022840"/>
    </source>
</evidence>
<comment type="caution">
    <text evidence="11">The sequence shown here is derived from an EMBL/GenBank/DDBJ whole genome shotgun (WGS) entry which is preliminary data.</text>
</comment>
<dbReference type="Pfam" id="PF10509">
    <property type="entry name" value="GalKase_gal_bdg"/>
    <property type="match status" value="1"/>
</dbReference>
<evidence type="ECO:0000256" key="6">
    <source>
        <dbReference type="ARBA" id="ARBA00023144"/>
    </source>
</evidence>
<evidence type="ECO:0000259" key="8">
    <source>
        <dbReference type="Pfam" id="PF00288"/>
    </source>
</evidence>
<evidence type="ECO:0000256" key="7">
    <source>
        <dbReference type="NCBIfam" id="TIGR00131"/>
    </source>
</evidence>
<dbReference type="Pfam" id="PF08544">
    <property type="entry name" value="GHMP_kinases_C"/>
    <property type="match status" value="1"/>
</dbReference>
<keyword evidence="5" id="KW-0067">ATP-binding</keyword>
<dbReference type="InterPro" id="IPR006204">
    <property type="entry name" value="GHMP_kinase_N_dom"/>
</dbReference>
<protein>
    <recommendedName>
        <fullName evidence="7">Galactokinase</fullName>
        <ecNumber evidence="7">2.7.1.6</ecNumber>
    </recommendedName>
</protein>
<dbReference type="InterPro" id="IPR014721">
    <property type="entry name" value="Ribsml_uS5_D2-typ_fold_subgr"/>
</dbReference>
<reference evidence="12" key="1">
    <citation type="journal article" date="2019" name="Int. J. Syst. Evol. Microbiol.">
        <title>The Global Catalogue of Microorganisms (GCM) 10K type strain sequencing project: providing services to taxonomists for standard genome sequencing and annotation.</title>
        <authorList>
            <consortium name="The Broad Institute Genomics Platform"/>
            <consortium name="The Broad Institute Genome Sequencing Center for Infectious Disease"/>
            <person name="Wu L."/>
            <person name="Ma J."/>
        </authorList>
    </citation>
    <scope>NUCLEOTIDE SEQUENCE [LARGE SCALE GENOMIC DNA]</scope>
    <source>
        <strain evidence="12">KACC 12649</strain>
    </source>
</reference>
<dbReference type="PANTHER" id="PTHR10457">
    <property type="entry name" value="MEVALONATE KINASE/GALACTOKINASE"/>
    <property type="match status" value="1"/>
</dbReference>
<accession>A0ABW0L9J8</accession>
<keyword evidence="12" id="KW-1185">Reference proteome</keyword>